<feature type="region of interest" description="Disordered" evidence="2">
    <location>
        <begin position="276"/>
        <end position="305"/>
    </location>
</feature>
<proteinExistence type="predicted"/>
<comment type="caution">
    <text evidence="3">The sequence shown here is derived from an EMBL/GenBank/DDBJ whole genome shotgun (WGS) entry which is preliminary data.</text>
</comment>
<evidence type="ECO:0000256" key="2">
    <source>
        <dbReference type="SAM" id="MobiDB-lite"/>
    </source>
</evidence>
<name>A0A4Q1BH46_TREME</name>
<keyword evidence="4" id="KW-1185">Reference proteome</keyword>
<protein>
    <recommendedName>
        <fullName evidence="5">Peroxin domain-containing protein</fullName>
    </recommendedName>
</protein>
<reference evidence="3 4" key="1">
    <citation type="submission" date="2016-06" db="EMBL/GenBank/DDBJ databases">
        <title>Evolution of pathogenesis and genome organization in the Tremellales.</title>
        <authorList>
            <person name="Cuomo C."/>
            <person name="Litvintseva A."/>
            <person name="Heitman J."/>
            <person name="Chen Y."/>
            <person name="Sun S."/>
            <person name="Springer D."/>
            <person name="Dromer F."/>
            <person name="Young S."/>
            <person name="Zeng Q."/>
            <person name="Chapman S."/>
            <person name="Gujja S."/>
            <person name="Saif S."/>
            <person name="Birren B."/>
        </authorList>
    </citation>
    <scope>NUCLEOTIDE SEQUENCE [LARGE SCALE GENOMIC DNA]</scope>
    <source>
        <strain evidence="3 4">ATCC 28783</strain>
    </source>
</reference>
<feature type="region of interest" description="Disordered" evidence="2">
    <location>
        <begin position="1"/>
        <end position="51"/>
    </location>
</feature>
<feature type="region of interest" description="Disordered" evidence="2">
    <location>
        <begin position="169"/>
        <end position="197"/>
    </location>
</feature>
<organism evidence="3 4">
    <name type="scientific">Tremella mesenterica</name>
    <name type="common">Jelly fungus</name>
    <dbReference type="NCBI Taxonomy" id="5217"/>
    <lineage>
        <taxon>Eukaryota</taxon>
        <taxon>Fungi</taxon>
        <taxon>Dikarya</taxon>
        <taxon>Basidiomycota</taxon>
        <taxon>Agaricomycotina</taxon>
        <taxon>Tremellomycetes</taxon>
        <taxon>Tremellales</taxon>
        <taxon>Tremellaceae</taxon>
        <taxon>Tremella</taxon>
    </lineage>
</organism>
<feature type="coiled-coil region" evidence="1">
    <location>
        <begin position="70"/>
        <end position="97"/>
    </location>
</feature>
<dbReference type="InParanoid" id="A0A4Q1BH46"/>
<gene>
    <name evidence="3" type="ORF">M231_05802</name>
</gene>
<evidence type="ECO:0000256" key="1">
    <source>
        <dbReference type="SAM" id="Coils"/>
    </source>
</evidence>
<evidence type="ECO:0000313" key="3">
    <source>
        <dbReference type="EMBL" id="RXK36900.1"/>
    </source>
</evidence>
<sequence length="416" mass="46952">MSDPSPTAKAGPSCSPSSPPRTPPTTHTSSSEQDNASVSAHLANRRRRSSLSFWSRSAKQTLKQHIHLSSKVDEEDEGDLEEELRKVQEEQARLCQQMGVGIKVMREGKECRVEDLQVGTEGKQEYVWDVLFENQRGIYFLGKAYFSSSTLLPIDPSPFTVPSHPIPSASSFSIKPPGSAIHDQPKRSRPKDKPITQRSIKTLYTPETYQTPSPEWEYLTPWMINMRIGTDELGWRYNAWFRQRGWGSHAGAMGWGGWVRRREWVRLRCLRPTADLENPSSDSLSPEGNREEGVSSTRIGKGEETLSNVLSGEGEIMEGVLRSMNRLPLDRLRLAAWEEWIKGADTREKRRLEDLLKDEMNRDALRKVFQFHSTFSTLIDLLIPNGLDLSSPPPPRSPSNMIVSPPISDVSGRLTT</sequence>
<dbReference type="VEuPathDB" id="FungiDB:TREMEDRAFT_60850"/>
<evidence type="ECO:0000313" key="4">
    <source>
        <dbReference type="Proteomes" id="UP000289152"/>
    </source>
</evidence>
<keyword evidence="1" id="KW-0175">Coiled coil</keyword>
<dbReference type="AlphaFoldDB" id="A0A4Q1BH46"/>
<evidence type="ECO:0008006" key="5">
    <source>
        <dbReference type="Google" id="ProtNLM"/>
    </source>
</evidence>
<dbReference type="STRING" id="5217.A0A4Q1BH46"/>
<feature type="compositionally biased region" description="Basic and acidic residues" evidence="2">
    <location>
        <begin position="183"/>
        <end position="195"/>
    </location>
</feature>
<feature type="region of interest" description="Disordered" evidence="2">
    <location>
        <begin position="390"/>
        <end position="416"/>
    </location>
</feature>
<dbReference type="Proteomes" id="UP000289152">
    <property type="component" value="Unassembled WGS sequence"/>
</dbReference>
<dbReference type="OrthoDB" id="72441at2759"/>
<accession>A0A4Q1BH46</accession>
<dbReference type="EMBL" id="SDIL01000083">
    <property type="protein sequence ID" value="RXK36900.1"/>
    <property type="molecule type" value="Genomic_DNA"/>
</dbReference>